<gene>
    <name evidence="12" type="ORF">SAMN05444417_3231</name>
</gene>
<dbReference type="SUPFAM" id="SSF109998">
    <property type="entry name" value="Triger factor/SurA peptide-binding domain-like"/>
    <property type="match status" value="1"/>
</dbReference>
<dbReference type="InterPro" id="IPR027304">
    <property type="entry name" value="Trigger_fact/SurA_dom_sf"/>
</dbReference>
<dbReference type="PANTHER" id="PTHR47637">
    <property type="entry name" value="CHAPERONE SURA"/>
    <property type="match status" value="1"/>
</dbReference>
<dbReference type="Pfam" id="PF09312">
    <property type="entry name" value="SurA_N"/>
    <property type="match status" value="1"/>
</dbReference>
<dbReference type="Proteomes" id="UP000184292">
    <property type="component" value="Unassembled WGS sequence"/>
</dbReference>
<evidence type="ECO:0000259" key="11">
    <source>
        <dbReference type="PROSITE" id="PS50198"/>
    </source>
</evidence>
<dbReference type="OrthoDB" id="9791746at2"/>
<protein>
    <recommendedName>
        <fullName evidence="1">Parvulin-like PPIase</fullName>
    </recommendedName>
    <alternativeName>
        <fullName evidence="7">Peptidyl-prolyl cis-trans isomerase plp</fullName>
    </alternativeName>
    <alternativeName>
        <fullName evidence="8">Rotamase plp</fullName>
    </alternativeName>
</protein>
<dbReference type="InterPro" id="IPR015391">
    <property type="entry name" value="SurA_N"/>
</dbReference>
<dbReference type="AlphaFoldDB" id="A0A1M6HHG7"/>
<keyword evidence="5" id="KW-0143">Chaperone</keyword>
<proteinExistence type="predicted"/>
<feature type="signal peptide" evidence="10">
    <location>
        <begin position="1"/>
        <end position="24"/>
    </location>
</feature>
<evidence type="ECO:0000256" key="4">
    <source>
        <dbReference type="ARBA" id="ARBA00023110"/>
    </source>
</evidence>
<name>A0A1M6HHG7_9RHOB</name>
<evidence type="ECO:0000256" key="2">
    <source>
        <dbReference type="ARBA" id="ARBA00022729"/>
    </source>
</evidence>
<accession>A0A1M6HHG7</accession>
<dbReference type="SUPFAM" id="SSF54534">
    <property type="entry name" value="FKBP-like"/>
    <property type="match status" value="1"/>
</dbReference>
<keyword evidence="4 9" id="KW-0697">Rotamase</keyword>
<dbReference type="PROSITE" id="PS50198">
    <property type="entry name" value="PPIC_PPIASE_2"/>
    <property type="match status" value="1"/>
</dbReference>
<evidence type="ECO:0000256" key="5">
    <source>
        <dbReference type="ARBA" id="ARBA00023186"/>
    </source>
</evidence>
<sequence length="400" mass="42870">MRNIVRLIGAALLLAGAAALPASGQSPFSAAATVNERAVTWYEVDQRAALLQAFGQPGSDRETALQQLIEERVKQAEYARVGLGLSDEGLQAALAEFAGRAQLTVDEFTARLAGDGVAFETFRDYVIAGITWRDYIRSRYASRVDITEADIDRVLATRGDTTAGIEILVSEIIIPAPPERLAEAEAIAARITAMTSAAQFEAAAREYSALPSRDEGGRLDWLPLTQFPDALQPLFLSLDPGQVSQPITIPNGIALFQLRDIRETGRPAEAVARLDYAVLALPSLEDGARVAAMVDTCDDLYGVARGLPAEQLTREEAAPGAIPQDVALELAKLDAGEVSLGLTRDGGATRLLVMLCSRTLAANAEVDRAAIRDRLRNEQLTSYADGLLADLMASARIDRP</sequence>
<dbReference type="EMBL" id="FQYO01000006">
    <property type="protein sequence ID" value="SHJ21615.1"/>
    <property type="molecule type" value="Genomic_DNA"/>
</dbReference>
<evidence type="ECO:0000313" key="13">
    <source>
        <dbReference type="Proteomes" id="UP000184292"/>
    </source>
</evidence>
<evidence type="ECO:0000256" key="8">
    <source>
        <dbReference type="ARBA" id="ARBA00031484"/>
    </source>
</evidence>
<dbReference type="GO" id="GO:0003755">
    <property type="term" value="F:peptidyl-prolyl cis-trans isomerase activity"/>
    <property type="evidence" value="ECO:0007669"/>
    <property type="project" value="UniProtKB-KW"/>
</dbReference>
<keyword evidence="2 10" id="KW-0732">Signal</keyword>
<dbReference type="RefSeq" id="WP_073333547.1">
    <property type="nucleotide sequence ID" value="NZ_FQYO01000006.1"/>
</dbReference>
<reference evidence="12 13" key="1">
    <citation type="submission" date="2016-11" db="EMBL/GenBank/DDBJ databases">
        <authorList>
            <person name="Jaros S."/>
            <person name="Januszkiewicz K."/>
            <person name="Wedrychowicz H."/>
        </authorList>
    </citation>
    <scope>NUCLEOTIDE SEQUENCE [LARGE SCALE GENOMIC DNA]</scope>
    <source>
        <strain evidence="12 13">DSM 100565</strain>
    </source>
</reference>
<evidence type="ECO:0000256" key="1">
    <source>
        <dbReference type="ARBA" id="ARBA00018370"/>
    </source>
</evidence>
<organism evidence="12 13">
    <name type="scientific">Wenxinia saemankumensis</name>
    <dbReference type="NCBI Taxonomy" id="1447782"/>
    <lineage>
        <taxon>Bacteria</taxon>
        <taxon>Pseudomonadati</taxon>
        <taxon>Pseudomonadota</taxon>
        <taxon>Alphaproteobacteria</taxon>
        <taxon>Rhodobacterales</taxon>
        <taxon>Roseobacteraceae</taxon>
        <taxon>Wenxinia</taxon>
    </lineage>
</organism>
<keyword evidence="3" id="KW-0574">Periplasm</keyword>
<feature type="domain" description="PpiC" evidence="11">
    <location>
        <begin position="164"/>
        <end position="260"/>
    </location>
</feature>
<keyword evidence="13" id="KW-1185">Reference proteome</keyword>
<feature type="chain" id="PRO_5012929132" description="Parvulin-like PPIase" evidence="10">
    <location>
        <begin position="25"/>
        <end position="400"/>
    </location>
</feature>
<dbReference type="InterPro" id="IPR046357">
    <property type="entry name" value="PPIase_dom_sf"/>
</dbReference>
<evidence type="ECO:0000256" key="3">
    <source>
        <dbReference type="ARBA" id="ARBA00022764"/>
    </source>
</evidence>
<keyword evidence="6 9" id="KW-0413">Isomerase</keyword>
<evidence type="ECO:0000256" key="7">
    <source>
        <dbReference type="ARBA" id="ARBA00030642"/>
    </source>
</evidence>
<dbReference type="Pfam" id="PF00639">
    <property type="entry name" value="Rotamase"/>
    <property type="match status" value="1"/>
</dbReference>
<dbReference type="InterPro" id="IPR050280">
    <property type="entry name" value="OMP_Chaperone_SurA"/>
</dbReference>
<dbReference type="PANTHER" id="PTHR47637:SF1">
    <property type="entry name" value="CHAPERONE SURA"/>
    <property type="match status" value="1"/>
</dbReference>
<dbReference type="Gene3D" id="1.10.4030.10">
    <property type="entry name" value="Porin chaperone SurA, peptide-binding domain"/>
    <property type="match status" value="1"/>
</dbReference>
<dbReference type="InterPro" id="IPR000297">
    <property type="entry name" value="PPIase_PpiC"/>
</dbReference>
<dbReference type="Gene3D" id="3.10.50.40">
    <property type="match status" value="1"/>
</dbReference>
<evidence type="ECO:0000256" key="10">
    <source>
        <dbReference type="SAM" id="SignalP"/>
    </source>
</evidence>
<evidence type="ECO:0000256" key="9">
    <source>
        <dbReference type="PROSITE-ProRule" id="PRU00278"/>
    </source>
</evidence>
<evidence type="ECO:0000313" key="12">
    <source>
        <dbReference type="EMBL" id="SHJ21615.1"/>
    </source>
</evidence>
<dbReference type="STRING" id="1447782.SAMN05444417_3231"/>
<evidence type="ECO:0000256" key="6">
    <source>
        <dbReference type="ARBA" id="ARBA00023235"/>
    </source>
</evidence>